<dbReference type="InterPro" id="IPR009506">
    <property type="entry name" value="YjiS-like"/>
</dbReference>
<accession>A0A9X1FU95</accession>
<evidence type="ECO:0000313" key="2">
    <source>
        <dbReference type="EMBL" id="MBW4707524.1"/>
    </source>
</evidence>
<sequence length="71" mass="8134">MALIDHFTLSWPKTPGTRFVGFGALLKLWRSRKALAKLDKHQLDDIAVTPEAAEREAHKPVWDVPNTWKNL</sequence>
<protein>
    <recommendedName>
        <fullName evidence="1">YjiS-like domain-containing protein</fullName>
    </recommendedName>
</protein>
<dbReference type="AlphaFoldDB" id="A0A9X1FU95"/>
<dbReference type="Pfam" id="PF06568">
    <property type="entry name" value="YjiS-like"/>
    <property type="match status" value="1"/>
</dbReference>
<keyword evidence="3" id="KW-1185">Reference proteome</keyword>
<gene>
    <name evidence="2" type="ORF">KX928_06975</name>
</gene>
<dbReference type="EMBL" id="JAHXDN010000002">
    <property type="protein sequence ID" value="MBW4707524.1"/>
    <property type="molecule type" value="Genomic_DNA"/>
</dbReference>
<evidence type="ECO:0000313" key="3">
    <source>
        <dbReference type="Proteomes" id="UP001138661"/>
    </source>
</evidence>
<reference evidence="2" key="1">
    <citation type="submission" date="2021-07" db="EMBL/GenBank/DDBJ databases">
        <title>Roseobacter insulae sp. nov., isolated from a tidal flat.</title>
        <authorList>
            <person name="Park S."/>
            <person name="Yoon J.-H."/>
        </authorList>
    </citation>
    <scope>NUCLEOTIDE SEQUENCE</scope>
    <source>
        <strain evidence="2">YSTF-M11</strain>
    </source>
</reference>
<organism evidence="2 3">
    <name type="scientific">Roseobacter insulae</name>
    <dbReference type="NCBI Taxonomy" id="2859783"/>
    <lineage>
        <taxon>Bacteria</taxon>
        <taxon>Pseudomonadati</taxon>
        <taxon>Pseudomonadota</taxon>
        <taxon>Alphaproteobacteria</taxon>
        <taxon>Rhodobacterales</taxon>
        <taxon>Roseobacteraceae</taxon>
        <taxon>Roseobacter</taxon>
    </lineage>
</organism>
<dbReference type="RefSeq" id="WP_219502158.1">
    <property type="nucleotide sequence ID" value="NZ_JAHXDN010000002.1"/>
</dbReference>
<feature type="domain" description="YjiS-like" evidence="1">
    <location>
        <begin position="28"/>
        <end position="53"/>
    </location>
</feature>
<comment type="caution">
    <text evidence="2">The sequence shown here is derived from an EMBL/GenBank/DDBJ whole genome shotgun (WGS) entry which is preliminary data.</text>
</comment>
<proteinExistence type="predicted"/>
<evidence type="ECO:0000259" key="1">
    <source>
        <dbReference type="Pfam" id="PF06568"/>
    </source>
</evidence>
<name>A0A9X1FU95_9RHOB</name>
<dbReference type="Proteomes" id="UP001138661">
    <property type="component" value="Unassembled WGS sequence"/>
</dbReference>